<sequence>MGKKSIQAAAPKNDAASTPPPGQLMDLVENFLSDHSFKGAADAFKKQREKKGWKATAATDEEGNPSLVSVYQTWEATKGDDSSKSSKSSKKKSSKKDSSSSASSDSSSDSSDDKEEDDSSDSSVTLDKTSPEFQSNSAYPPLPPDPVVNGNGRKKQNEPFSRIPKNIKVDAKFASNEYVSIAYSQKAHEDLIVTKGKGFTKEKNKKKRGSYRGGAIDIHDKKGIYFDD</sequence>
<evidence type="ECO:0000313" key="3">
    <source>
        <dbReference type="EMBL" id="RBA16873.1"/>
    </source>
</evidence>
<dbReference type="InterPro" id="IPR039191">
    <property type="entry name" value="Nopp140-like"/>
</dbReference>
<evidence type="ECO:0000256" key="1">
    <source>
        <dbReference type="SAM" id="MobiDB-lite"/>
    </source>
</evidence>
<feature type="compositionally biased region" description="Acidic residues" evidence="1">
    <location>
        <begin position="110"/>
        <end position="120"/>
    </location>
</feature>
<dbReference type="Proteomes" id="UP000251714">
    <property type="component" value="Unassembled WGS sequence"/>
</dbReference>
<dbReference type="PANTHER" id="PTHR23216">
    <property type="entry name" value="NUCLEOLAR AND COILED-BODY PHOSPHOPROTEIN 1"/>
    <property type="match status" value="1"/>
</dbReference>
<feature type="region of interest" description="Disordered" evidence="1">
    <location>
        <begin position="1"/>
        <end position="26"/>
    </location>
</feature>
<dbReference type="GO" id="GO:0005654">
    <property type="term" value="C:nucleoplasm"/>
    <property type="evidence" value="ECO:0007669"/>
    <property type="project" value="TreeGrafter"/>
</dbReference>
<reference evidence="3 4" key="1">
    <citation type="submission" date="2017-12" db="EMBL/GenBank/DDBJ databases">
        <title>Genome sequence of the mycotoxigenic crop pathogen Fusarium proliferatum, strain ITEM 2341 from Date Palm.</title>
        <authorList>
            <person name="Almiman B.F."/>
            <person name="Shittu T.A."/>
            <person name="Muthumeenakshi S."/>
            <person name="Baroncelli R."/>
            <person name="Sreenivasaprasada S."/>
        </authorList>
    </citation>
    <scope>NUCLEOTIDE SEQUENCE [LARGE SCALE GENOMIC DNA]</scope>
    <source>
        <strain evidence="3 4">ITEM 2341</strain>
    </source>
</reference>
<dbReference type="GO" id="GO:0005730">
    <property type="term" value="C:nucleolus"/>
    <property type="evidence" value="ECO:0007669"/>
    <property type="project" value="InterPro"/>
</dbReference>
<proteinExistence type="predicted"/>
<organism evidence="3 4">
    <name type="scientific">Gibberella intermedia</name>
    <name type="common">Bulb rot disease fungus</name>
    <name type="synonym">Fusarium proliferatum</name>
    <dbReference type="NCBI Taxonomy" id="948311"/>
    <lineage>
        <taxon>Eukaryota</taxon>
        <taxon>Fungi</taxon>
        <taxon>Dikarya</taxon>
        <taxon>Ascomycota</taxon>
        <taxon>Pezizomycotina</taxon>
        <taxon>Sordariomycetes</taxon>
        <taxon>Hypocreomycetidae</taxon>
        <taxon>Hypocreales</taxon>
        <taxon>Nectriaceae</taxon>
        <taxon>Fusarium</taxon>
        <taxon>Fusarium fujikuroi species complex</taxon>
    </lineage>
</organism>
<gene>
    <name evidence="3" type="ORF">FPRO05_01597</name>
</gene>
<dbReference type="Pfam" id="PF05022">
    <property type="entry name" value="SRP40_C"/>
    <property type="match status" value="1"/>
</dbReference>
<feature type="domain" description="Srp40 C-terminal" evidence="2">
    <location>
        <begin position="159"/>
        <end position="226"/>
    </location>
</feature>
<comment type="caution">
    <text evidence="3">The sequence shown here is derived from an EMBL/GenBank/DDBJ whole genome shotgun (WGS) entry which is preliminary data.</text>
</comment>
<feature type="compositionally biased region" description="Low complexity" evidence="1">
    <location>
        <begin position="99"/>
        <end position="109"/>
    </location>
</feature>
<accession>A0A365N7T9</accession>
<protein>
    <recommendedName>
        <fullName evidence="2">Srp40 C-terminal domain-containing protein</fullName>
    </recommendedName>
</protein>
<evidence type="ECO:0000313" key="4">
    <source>
        <dbReference type="Proteomes" id="UP000251714"/>
    </source>
</evidence>
<dbReference type="InterPro" id="IPR007718">
    <property type="entry name" value="Srp40_C"/>
</dbReference>
<evidence type="ECO:0000259" key="2">
    <source>
        <dbReference type="Pfam" id="PF05022"/>
    </source>
</evidence>
<dbReference type="AlphaFoldDB" id="A0A365N7T9"/>
<name>A0A365N7T9_GIBIN</name>
<dbReference type="PANTHER" id="PTHR23216:SF1">
    <property type="entry name" value="NUCLEOLAR AND COILED-BODY PHOSPHOPROTEIN 1"/>
    <property type="match status" value="1"/>
</dbReference>
<feature type="compositionally biased region" description="Polar residues" evidence="1">
    <location>
        <begin position="124"/>
        <end position="138"/>
    </location>
</feature>
<feature type="compositionally biased region" description="Basic and acidic residues" evidence="1">
    <location>
        <begin position="43"/>
        <end position="52"/>
    </location>
</feature>
<dbReference type="EMBL" id="PKMI01000017">
    <property type="protein sequence ID" value="RBA16873.1"/>
    <property type="molecule type" value="Genomic_DNA"/>
</dbReference>
<feature type="compositionally biased region" description="Polar residues" evidence="1">
    <location>
        <begin position="66"/>
        <end position="75"/>
    </location>
</feature>
<feature type="region of interest" description="Disordered" evidence="1">
    <location>
        <begin position="43"/>
        <end position="165"/>
    </location>
</feature>